<feature type="compositionally biased region" description="Basic residues" evidence="8">
    <location>
        <begin position="279"/>
        <end position="289"/>
    </location>
</feature>
<evidence type="ECO:0000256" key="6">
    <source>
        <dbReference type="ARBA" id="ARBA00023242"/>
    </source>
</evidence>
<evidence type="ECO:0000256" key="5">
    <source>
        <dbReference type="ARBA" id="ARBA00022833"/>
    </source>
</evidence>
<feature type="domain" description="C2H2-type" evidence="9">
    <location>
        <begin position="433"/>
        <end position="461"/>
    </location>
</feature>
<dbReference type="PANTHER" id="PTHR24388:SF54">
    <property type="entry name" value="PROTEIN ESCARGOT"/>
    <property type="match status" value="1"/>
</dbReference>
<protein>
    <recommendedName>
        <fullName evidence="9">C2H2-type domain-containing protein</fullName>
    </recommendedName>
</protein>
<evidence type="ECO:0000256" key="8">
    <source>
        <dbReference type="SAM" id="MobiDB-lite"/>
    </source>
</evidence>
<feature type="domain" description="C2H2-type" evidence="9">
    <location>
        <begin position="549"/>
        <end position="576"/>
    </location>
</feature>
<dbReference type="EMBL" id="JAWDGP010007899">
    <property type="protein sequence ID" value="KAK3701006.1"/>
    <property type="molecule type" value="Genomic_DNA"/>
</dbReference>
<dbReference type="Proteomes" id="UP001283361">
    <property type="component" value="Unassembled WGS sequence"/>
</dbReference>
<keyword evidence="11" id="KW-1185">Reference proteome</keyword>
<dbReference type="PANTHER" id="PTHR24388">
    <property type="entry name" value="ZINC FINGER PROTEIN"/>
    <property type="match status" value="1"/>
</dbReference>
<feature type="domain" description="C2H2-type" evidence="9">
    <location>
        <begin position="403"/>
        <end position="426"/>
    </location>
</feature>
<feature type="domain" description="C2H2-type" evidence="9">
    <location>
        <begin position="520"/>
        <end position="548"/>
    </location>
</feature>
<keyword evidence="5" id="KW-0862">Zinc</keyword>
<dbReference type="SUPFAM" id="SSF57667">
    <property type="entry name" value="beta-beta-alpha zinc fingers"/>
    <property type="match status" value="3"/>
</dbReference>
<dbReference type="PROSITE" id="PS50157">
    <property type="entry name" value="ZINC_FINGER_C2H2_2"/>
    <property type="match status" value="5"/>
</dbReference>
<accession>A0AAE0XPG9</accession>
<dbReference type="FunFam" id="3.30.160.60:FF:000264">
    <property type="entry name" value="Zinc finger protein 236"/>
    <property type="match status" value="1"/>
</dbReference>
<evidence type="ECO:0000313" key="10">
    <source>
        <dbReference type="EMBL" id="KAK3701006.1"/>
    </source>
</evidence>
<evidence type="ECO:0000256" key="2">
    <source>
        <dbReference type="ARBA" id="ARBA00022723"/>
    </source>
</evidence>
<dbReference type="InterPro" id="IPR036236">
    <property type="entry name" value="Znf_C2H2_sf"/>
</dbReference>
<evidence type="ECO:0000313" key="11">
    <source>
        <dbReference type="Proteomes" id="UP001283361"/>
    </source>
</evidence>
<keyword evidence="3" id="KW-0677">Repeat</keyword>
<keyword evidence="2" id="KW-0479">Metal-binding</keyword>
<name>A0AAE0XPG9_9GAST</name>
<comment type="caution">
    <text evidence="10">The sequence shown here is derived from an EMBL/GenBank/DDBJ whole genome shotgun (WGS) entry which is preliminary data.</text>
</comment>
<reference evidence="10" key="1">
    <citation type="journal article" date="2023" name="G3 (Bethesda)">
        <title>A reference genome for the long-term kleptoplast-retaining sea slug Elysia crispata morphotype clarki.</title>
        <authorList>
            <person name="Eastman K.E."/>
            <person name="Pendleton A.L."/>
            <person name="Shaikh M.A."/>
            <person name="Suttiyut T."/>
            <person name="Ogas R."/>
            <person name="Tomko P."/>
            <person name="Gavelis G."/>
            <person name="Widhalm J.R."/>
            <person name="Wisecaver J.H."/>
        </authorList>
    </citation>
    <scope>NUCLEOTIDE SEQUENCE</scope>
    <source>
        <strain evidence="10">ECLA1</strain>
    </source>
</reference>
<feature type="domain" description="C2H2-type" evidence="9">
    <location>
        <begin position="462"/>
        <end position="491"/>
    </location>
</feature>
<dbReference type="Pfam" id="PF00096">
    <property type="entry name" value="zf-C2H2"/>
    <property type="match status" value="2"/>
</dbReference>
<dbReference type="GO" id="GO:0008270">
    <property type="term" value="F:zinc ion binding"/>
    <property type="evidence" value="ECO:0007669"/>
    <property type="project" value="UniProtKB-KW"/>
</dbReference>
<evidence type="ECO:0000256" key="3">
    <source>
        <dbReference type="ARBA" id="ARBA00022737"/>
    </source>
</evidence>
<evidence type="ECO:0000256" key="4">
    <source>
        <dbReference type="ARBA" id="ARBA00022771"/>
    </source>
</evidence>
<dbReference type="GO" id="GO:0000981">
    <property type="term" value="F:DNA-binding transcription factor activity, RNA polymerase II-specific"/>
    <property type="evidence" value="ECO:0007669"/>
    <property type="project" value="TreeGrafter"/>
</dbReference>
<dbReference type="GO" id="GO:0005634">
    <property type="term" value="C:nucleus"/>
    <property type="evidence" value="ECO:0007669"/>
    <property type="project" value="UniProtKB-SubCell"/>
</dbReference>
<dbReference type="AlphaFoldDB" id="A0AAE0XPG9"/>
<evidence type="ECO:0000256" key="1">
    <source>
        <dbReference type="ARBA" id="ARBA00004123"/>
    </source>
</evidence>
<dbReference type="InterPro" id="IPR013087">
    <property type="entry name" value="Znf_C2H2_type"/>
</dbReference>
<sequence length="602" mass="67521">MTSDLGSACIIPLQNTAVSSGTNVENIEATSSYSQSNLKINSTHQKAKVDGQQKLPVDFVNIASALLVKQKPSLAPVSHKLLMKSGEETFDSKPVLTPQPSLTLKNCFVRLETLTALEKQLPILYLNDSTSYIGQDLMTSSLRALPSSKTFCNNQNDIERIHKNNTPGLKQASQGMDYTHEKLHGSSFKKFKSEKYKYKQQKICEQNKSTFLSSCINTSKNSETKTKGTTRAAVLAFSQGKANKSDEPLCPEQKRIVSSHWTGCKLTVDLELLQDHEKRKNRKRSRAKVKLQIPSLNPTSSCPDGMNGNDYSYSGSSRELLPESKSDDDDMDRSNLKFVNQMPSFQDELHHNPKARAPNSNGQNDEIGILRNAASSGSHKLNGLIKILSPTIVEESNSKADGFICPSCPRVFLGKANLSKHLYSFHGTCPVTLSCSYCGHLAKTSRELLQHSTQLHNDNKPFKCPHKACCFSTAKRFEITKHLVVHSNEKTVKCQNCDMVFKTVHSLRSHLYSCYNFKLFICEVCGKAFNKKVSMKDHMATIHEGIKAYLCTYCGKRFSSRGNLKRHLRIHKNSFPYPCPFCICKFRHSNTLKSHVEKKHRI</sequence>
<dbReference type="Gene3D" id="3.30.160.60">
    <property type="entry name" value="Classic Zinc Finger"/>
    <property type="match status" value="4"/>
</dbReference>
<organism evidence="10 11">
    <name type="scientific">Elysia crispata</name>
    <name type="common">lettuce slug</name>
    <dbReference type="NCBI Taxonomy" id="231223"/>
    <lineage>
        <taxon>Eukaryota</taxon>
        <taxon>Metazoa</taxon>
        <taxon>Spiralia</taxon>
        <taxon>Lophotrochozoa</taxon>
        <taxon>Mollusca</taxon>
        <taxon>Gastropoda</taxon>
        <taxon>Heterobranchia</taxon>
        <taxon>Euthyneura</taxon>
        <taxon>Panpulmonata</taxon>
        <taxon>Sacoglossa</taxon>
        <taxon>Placobranchoidea</taxon>
        <taxon>Plakobranchidae</taxon>
        <taxon>Elysia</taxon>
    </lineage>
</organism>
<evidence type="ECO:0000256" key="7">
    <source>
        <dbReference type="PROSITE-ProRule" id="PRU00042"/>
    </source>
</evidence>
<evidence type="ECO:0000259" key="9">
    <source>
        <dbReference type="PROSITE" id="PS50157"/>
    </source>
</evidence>
<proteinExistence type="predicted"/>
<keyword evidence="4 7" id="KW-0863">Zinc-finger</keyword>
<gene>
    <name evidence="10" type="ORF">RRG08_063259</name>
</gene>
<dbReference type="GO" id="GO:0000978">
    <property type="term" value="F:RNA polymerase II cis-regulatory region sequence-specific DNA binding"/>
    <property type="evidence" value="ECO:0007669"/>
    <property type="project" value="TreeGrafter"/>
</dbReference>
<comment type="subcellular location">
    <subcellularLocation>
        <location evidence="1">Nucleus</location>
    </subcellularLocation>
</comment>
<keyword evidence="6" id="KW-0539">Nucleus</keyword>
<dbReference type="SMART" id="SM00355">
    <property type="entry name" value="ZnF_C2H2"/>
    <property type="match status" value="7"/>
</dbReference>
<feature type="region of interest" description="Disordered" evidence="8">
    <location>
        <begin position="278"/>
        <end position="334"/>
    </location>
</feature>
<dbReference type="InterPro" id="IPR050527">
    <property type="entry name" value="Snail/Krueppel_Znf"/>
</dbReference>
<dbReference type="PROSITE" id="PS00028">
    <property type="entry name" value="ZINC_FINGER_C2H2_1"/>
    <property type="match status" value="4"/>
</dbReference>